<gene>
    <name evidence="2" type="ORF">IAA37_00425</name>
</gene>
<dbReference type="Proteomes" id="UP000823877">
    <property type="component" value="Unassembled WGS sequence"/>
</dbReference>
<name>A0A9D2S7T7_9FIRM</name>
<dbReference type="EMBL" id="DWXN01000001">
    <property type="protein sequence ID" value="HJB74128.1"/>
    <property type="molecule type" value="Genomic_DNA"/>
</dbReference>
<proteinExistence type="predicted"/>
<feature type="transmembrane region" description="Helical" evidence="1">
    <location>
        <begin position="137"/>
        <end position="157"/>
    </location>
</feature>
<evidence type="ECO:0000313" key="2">
    <source>
        <dbReference type="EMBL" id="HJB74128.1"/>
    </source>
</evidence>
<protein>
    <submittedName>
        <fullName evidence="2">Uncharacterized protein</fullName>
    </submittedName>
</protein>
<keyword evidence="1" id="KW-1133">Transmembrane helix</keyword>
<feature type="transmembrane region" description="Helical" evidence="1">
    <location>
        <begin position="99"/>
        <end position="117"/>
    </location>
</feature>
<dbReference type="AlphaFoldDB" id="A0A9D2S7T7"/>
<reference evidence="2" key="1">
    <citation type="journal article" date="2021" name="PeerJ">
        <title>Extensive microbial diversity within the chicken gut microbiome revealed by metagenomics and culture.</title>
        <authorList>
            <person name="Gilroy R."/>
            <person name="Ravi A."/>
            <person name="Getino M."/>
            <person name="Pursley I."/>
            <person name="Horton D.L."/>
            <person name="Alikhan N.F."/>
            <person name="Baker D."/>
            <person name="Gharbi K."/>
            <person name="Hall N."/>
            <person name="Watson M."/>
            <person name="Adriaenssens E.M."/>
            <person name="Foster-Nyarko E."/>
            <person name="Jarju S."/>
            <person name="Secka A."/>
            <person name="Antonio M."/>
            <person name="Oren A."/>
            <person name="Chaudhuri R.R."/>
            <person name="La Ragione R."/>
            <person name="Hildebrand F."/>
            <person name="Pallen M.J."/>
        </authorList>
    </citation>
    <scope>NUCLEOTIDE SEQUENCE</scope>
    <source>
        <strain evidence="2">CHK188-16595</strain>
    </source>
</reference>
<keyword evidence="1" id="KW-0812">Transmembrane</keyword>
<keyword evidence="1" id="KW-0472">Membrane</keyword>
<accession>A0A9D2S7T7</accession>
<comment type="caution">
    <text evidence="2">The sequence shown here is derived from an EMBL/GenBank/DDBJ whole genome shotgun (WGS) entry which is preliminary data.</text>
</comment>
<feature type="transmembrane region" description="Helical" evidence="1">
    <location>
        <begin position="70"/>
        <end position="92"/>
    </location>
</feature>
<feature type="transmembrane region" description="Helical" evidence="1">
    <location>
        <begin position="169"/>
        <end position="190"/>
    </location>
</feature>
<feature type="transmembrane region" description="Helical" evidence="1">
    <location>
        <begin position="37"/>
        <end position="58"/>
    </location>
</feature>
<evidence type="ECO:0000256" key="1">
    <source>
        <dbReference type="SAM" id="Phobius"/>
    </source>
</evidence>
<feature type="transmembrane region" description="Helical" evidence="1">
    <location>
        <begin position="202"/>
        <end position="227"/>
    </location>
</feature>
<evidence type="ECO:0000313" key="3">
    <source>
        <dbReference type="Proteomes" id="UP000823877"/>
    </source>
</evidence>
<organism evidence="2 3">
    <name type="scientific">Candidatus Eubacterium faecale</name>
    <dbReference type="NCBI Taxonomy" id="2838568"/>
    <lineage>
        <taxon>Bacteria</taxon>
        <taxon>Bacillati</taxon>
        <taxon>Bacillota</taxon>
        <taxon>Clostridia</taxon>
        <taxon>Eubacteriales</taxon>
        <taxon>Eubacteriaceae</taxon>
        <taxon>Eubacterium</taxon>
    </lineage>
</organism>
<feature type="transmembrane region" description="Helical" evidence="1">
    <location>
        <begin position="12"/>
        <end position="30"/>
    </location>
</feature>
<sequence>MEVVAQRVFEPFYMWLDIAFLVVYAGLLLYKKKYATVIVGFLAGILYQVVDYGIFHLATHSRSISEGHSLFWVLLWMSMSYGFTNFTWIWLWISKDKNLFEWTILILGWWLCCPLLTQTFGPHNDYITIQRTTGAYHGWMALILFVGYLGLIIWNATRKKKNERVNIPWLLAIGILVQFGWEVGLYLGGIRSAELTSIEEKIAPMIINSLLETNLGMPYIFVIFIAVSRRFKERLGKRSRRLGFSERIAENNAEKVKDYENVSEYLA</sequence>
<reference evidence="2" key="2">
    <citation type="submission" date="2021-04" db="EMBL/GenBank/DDBJ databases">
        <authorList>
            <person name="Gilroy R."/>
        </authorList>
    </citation>
    <scope>NUCLEOTIDE SEQUENCE</scope>
    <source>
        <strain evidence="2">CHK188-16595</strain>
    </source>
</reference>